<evidence type="ECO:0008006" key="4">
    <source>
        <dbReference type="Google" id="ProtNLM"/>
    </source>
</evidence>
<dbReference type="Proteomes" id="UP001495910">
    <property type="component" value="Unassembled WGS sequence"/>
</dbReference>
<reference evidence="2 3" key="1">
    <citation type="submission" date="2024-02" db="EMBL/GenBank/DDBJ databases">
        <title>Draft genome sequence of Collimonas sp. strain H4R21, an effective mineral-weathering bacterial strain isolated from the beech rhizosphere.</title>
        <authorList>
            <person name="Morin E."/>
            <person name="Uroz S."/>
            <person name="Leveau J.H.J."/>
            <person name="Kumar R."/>
            <person name="Rey M.W."/>
            <person name="Pham J."/>
        </authorList>
    </citation>
    <scope>NUCLEOTIDE SEQUENCE [LARGE SCALE GENOMIC DNA]</scope>
    <source>
        <strain evidence="2 3">H4R21</strain>
    </source>
</reference>
<keyword evidence="1" id="KW-0812">Transmembrane</keyword>
<dbReference type="RefSeq" id="WP_342830757.1">
    <property type="nucleotide sequence ID" value="NZ_JBANDC010000015.1"/>
</dbReference>
<accession>A0ABU9PZZ5</accession>
<evidence type="ECO:0000256" key="1">
    <source>
        <dbReference type="SAM" id="Phobius"/>
    </source>
</evidence>
<name>A0ABU9PZZ5_9BURK</name>
<dbReference type="EMBL" id="JBANDC010000015">
    <property type="protein sequence ID" value="MEM4989581.1"/>
    <property type="molecule type" value="Genomic_DNA"/>
</dbReference>
<gene>
    <name evidence="2" type="ORF">V8G57_19495</name>
</gene>
<evidence type="ECO:0000313" key="2">
    <source>
        <dbReference type="EMBL" id="MEM4989581.1"/>
    </source>
</evidence>
<keyword evidence="3" id="KW-1185">Reference proteome</keyword>
<evidence type="ECO:0000313" key="3">
    <source>
        <dbReference type="Proteomes" id="UP001495910"/>
    </source>
</evidence>
<organism evidence="2 3">
    <name type="scientific">Collimonas rhizosphaerae</name>
    <dbReference type="NCBI Taxonomy" id="3126357"/>
    <lineage>
        <taxon>Bacteria</taxon>
        <taxon>Pseudomonadati</taxon>
        <taxon>Pseudomonadota</taxon>
        <taxon>Betaproteobacteria</taxon>
        <taxon>Burkholderiales</taxon>
        <taxon>Oxalobacteraceae</taxon>
        <taxon>Collimonas</taxon>
    </lineage>
</organism>
<protein>
    <recommendedName>
        <fullName evidence="4">Flp pilus-assembly TadG-like N-terminal domain-containing protein</fullName>
    </recommendedName>
</protein>
<comment type="caution">
    <text evidence="2">The sequence shown here is derived from an EMBL/GenBank/DDBJ whole genome shotgun (WGS) entry which is preliminary data.</text>
</comment>
<proteinExistence type="predicted"/>
<keyword evidence="1" id="KW-0472">Membrane</keyword>
<keyword evidence="1" id="KW-1133">Transmembrane helix</keyword>
<feature type="transmembrane region" description="Helical" evidence="1">
    <location>
        <begin position="9"/>
        <end position="29"/>
    </location>
</feature>
<sequence>MQKNAGGRIALMVFAVAAAAFGVILYFGADLSLLDSQDACLAAHAADHGITAQQLRSDASRQPELVAALSSCSGMAP</sequence>